<feature type="transmembrane region" description="Helical" evidence="1">
    <location>
        <begin position="71"/>
        <end position="91"/>
    </location>
</feature>
<feature type="transmembrane region" description="Helical" evidence="1">
    <location>
        <begin position="97"/>
        <end position="122"/>
    </location>
</feature>
<comment type="caution">
    <text evidence="2">The sequence shown here is derived from an EMBL/GenBank/DDBJ whole genome shotgun (WGS) entry which is preliminary data.</text>
</comment>
<reference evidence="2" key="2">
    <citation type="submission" date="2020-09" db="EMBL/GenBank/DDBJ databases">
        <authorList>
            <person name="Sun Q."/>
            <person name="Ohkuma M."/>
        </authorList>
    </citation>
    <scope>NUCLEOTIDE SEQUENCE</scope>
    <source>
        <strain evidence="2">JCM 3346</strain>
    </source>
</reference>
<keyword evidence="1" id="KW-0472">Membrane</keyword>
<keyword evidence="1" id="KW-0812">Transmembrane</keyword>
<evidence type="ECO:0000313" key="2">
    <source>
        <dbReference type="EMBL" id="GGR21954.1"/>
    </source>
</evidence>
<protein>
    <recommendedName>
        <fullName evidence="4">Histidinol dehydrogenase</fullName>
    </recommendedName>
</protein>
<proteinExistence type="predicted"/>
<dbReference type="EMBL" id="BMRJ01000001">
    <property type="protein sequence ID" value="GGR21954.1"/>
    <property type="molecule type" value="Genomic_DNA"/>
</dbReference>
<evidence type="ECO:0008006" key="4">
    <source>
        <dbReference type="Google" id="ProtNLM"/>
    </source>
</evidence>
<keyword evidence="3" id="KW-1185">Reference proteome</keyword>
<dbReference type="RefSeq" id="WP_189084567.1">
    <property type="nucleotide sequence ID" value="NZ_BMRJ01000001.1"/>
</dbReference>
<accession>A0A918CGP2</accession>
<dbReference type="Proteomes" id="UP000610303">
    <property type="component" value="Unassembled WGS sequence"/>
</dbReference>
<feature type="transmembrane region" description="Helical" evidence="1">
    <location>
        <begin position="44"/>
        <end position="64"/>
    </location>
</feature>
<dbReference type="AlphaFoldDB" id="A0A918CGP2"/>
<organism evidence="2 3">
    <name type="scientific">Agromyces mediolanus</name>
    <name type="common">Corynebacterium mediolanum</name>
    <dbReference type="NCBI Taxonomy" id="41986"/>
    <lineage>
        <taxon>Bacteria</taxon>
        <taxon>Bacillati</taxon>
        <taxon>Actinomycetota</taxon>
        <taxon>Actinomycetes</taxon>
        <taxon>Micrococcales</taxon>
        <taxon>Microbacteriaceae</taxon>
        <taxon>Agromyces</taxon>
    </lineage>
</organism>
<name>A0A918CGP2_AGRME</name>
<evidence type="ECO:0000256" key="1">
    <source>
        <dbReference type="SAM" id="Phobius"/>
    </source>
</evidence>
<gene>
    <name evidence="2" type="ORF">GCM10010196_14390</name>
</gene>
<reference evidence="2" key="1">
    <citation type="journal article" date="2014" name="Int. J. Syst. Evol. Microbiol.">
        <title>Complete genome sequence of Corynebacterium casei LMG S-19264T (=DSM 44701T), isolated from a smear-ripened cheese.</title>
        <authorList>
            <consortium name="US DOE Joint Genome Institute (JGI-PGF)"/>
            <person name="Walter F."/>
            <person name="Albersmeier A."/>
            <person name="Kalinowski J."/>
            <person name="Ruckert C."/>
        </authorList>
    </citation>
    <scope>NUCLEOTIDE SEQUENCE</scope>
    <source>
        <strain evidence="2">JCM 3346</strain>
    </source>
</reference>
<evidence type="ECO:0000313" key="3">
    <source>
        <dbReference type="Proteomes" id="UP000610303"/>
    </source>
</evidence>
<keyword evidence="1" id="KW-1133">Transmembrane helix</keyword>
<sequence>MTGHTAPASAWSRVGGLLLAALIGLVYGAVATIGHRQSLELGGVVVPWGLVAGLLGVAALLLGIRLVAGGRWAAAAAGVGVIAIVALLSLPGPGGSVLIASGLVGTVWSVGPALIAVLIIAWPSLPQRRRPQLAAVPASSGDAATAP</sequence>